<reference evidence="3" key="1">
    <citation type="submission" date="2020-04" db="EMBL/GenBank/DDBJ databases">
        <authorList>
            <person name="Chiriac C."/>
            <person name="Salcher M."/>
            <person name="Ghai R."/>
            <person name="Kavagutti S V."/>
        </authorList>
    </citation>
    <scope>NUCLEOTIDE SEQUENCE</scope>
</reference>
<name>A0A6J5LMV6_9CAUD</name>
<keyword evidence="1" id="KW-0472">Membrane</keyword>
<keyword evidence="1" id="KW-1133">Transmembrane helix</keyword>
<organism evidence="3">
    <name type="scientific">uncultured Caudovirales phage</name>
    <dbReference type="NCBI Taxonomy" id="2100421"/>
    <lineage>
        <taxon>Viruses</taxon>
        <taxon>Duplodnaviria</taxon>
        <taxon>Heunggongvirae</taxon>
        <taxon>Uroviricota</taxon>
        <taxon>Caudoviricetes</taxon>
        <taxon>Peduoviridae</taxon>
        <taxon>Maltschvirus</taxon>
        <taxon>Maltschvirus maltsch</taxon>
    </lineage>
</organism>
<evidence type="ECO:0000313" key="3">
    <source>
        <dbReference type="EMBL" id="CAB4134266.1"/>
    </source>
</evidence>
<evidence type="ECO:0000256" key="1">
    <source>
        <dbReference type="SAM" id="Phobius"/>
    </source>
</evidence>
<accession>A0A6J5LMV6</accession>
<protein>
    <submittedName>
        <fullName evidence="3">Uncharacterized protein</fullName>
    </submittedName>
</protein>
<gene>
    <name evidence="2" type="ORF">UFOVP104_2</name>
    <name evidence="3" type="ORF">UFOVP271_37</name>
</gene>
<feature type="transmembrane region" description="Helical" evidence="1">
    <location>
        <begin position="187"/>
        <end position="215"/>
    </location>
</feature>
<evidence type="ECO:0000313" key="2">
    <source>
        <dbReference type="EMBL" id="CAB4127935.1"/>
    </source>
</evidence>
<dbReference type="EMBL" id="LR796219">
    <property type="protein sequence ID" value="CAB4127935.1"/>
    <property type="molecule type" value="Genomic_DNA"/>
</dbReference>
<proteinExistence type="predicted"/>
<dbReference type="EMBL" id="LR796281">
    <property type="protein sequence ID" value="CAB4134266.1"/>
    <property type="molecule type" value="Genomic_DNA"/>
</dbReference>
<keyword evidence="1" id="KW-0812">Transmembrane</keyword>
<sequence>MKHYLNGVEIAPRNIYEIGFKSTWSDNVSVNDKGDRELSLNVDSVVLPNEGKEIVQNWISQKGVFEGIPYDIHMNNGTILKYYVDLIDGAKYRERDITVKIKKRKAYDNFYQLARDTSFDLFKVKGVSYNIFDIPYVIIPQNQVELGITVSISSFVMSKAIIEGIQKLAELTAELISSFIPSVGAGVVVNVGAILLAILKLIFQIAYVIALIIALKKLLDQLRELIFPKVRNFKGCKVKDLLSQSCAYYGYGFQSTLLDSIDGLTILPVPLVKAKRKGFKSVFDYIQNDLNYAFTKGYPTGQDSTPTLWALIEEMEKTFNAKCKVINGVVRLERIDYWKNTANTTLIPSLTLQDTRQDEYEFNTFDAWRRYYIHLQPDYADQFTLDNYDNVDNEQSTEPLNVSSLNKDMICIKGLNERSINFAQGSRKSKLNWLEKRVRYLFTLVDKIANTSYANQINNRVGVLTISNQFYGVTKLLYTINGKQPANYLDYVGAKGLWDKYHYINQIQLNGYKIKENVKCLMNEELFVNLLSNNWVLIDGKRCEILSLEYKENDSQAIITFREPFDYSTGKVKTLEIDG</sequence>